<evidence type="ECO:0000313" key="2">
    <source>
        <dbReference type="EMBL" id="RDI18149.1"/>
    </source>
</evidence>
<accession>A0A370F4F1</accession>
<comment type="caution">
    <text evidence="2">The sequence shown here is derived from an EMBL/GenBank/DDBJ whole genome shotgun (WGS) entry which is preliminary data.</text>
</comment>
<reference evidence="2 3" key="1">
    <citation type="submission" date="2018-07" db="EMBL/GenBank/DDBJ databases">
        <title>Genomic Encyclopedia of Type Strains, Phase IV (KMG-IV): sequencing the most valuable type-strain genomes for metagenomic binning, comparative biology and taxonomic classification.</title>
        <authorList>
            <person name="Goeker M."/>
        </authorList>
    </citation>
    <scope>NUCLEOTIDE SEQUENCE [LARGE SCALE GENOMIC DNA]</scope>
    <source>
        <strain evidence="2 3">DSM 21352</strain>
    </source>
</reference>
<dbReference type="EMBL" id="QQAV01000015">
    <property type="protein sequence ID" value="RDI18149.1"/>
    <property type="molecule type" value="Genomic_DNA"/>
</dbReference>
<gene>
    <name evidence="2" type="ORF">DFR41_11565</name>
</gene>
<dbReference type="AlphaFoldDB" id="A0A370F4F1"/>
<name>A0A370F4F1_9BURK</name>
<dbReference type="PROSITE" id="PS51257">
    <property type="entry name" value="PROKAR_LIPOPROTEIN"/>
    <property type="match status" value="1"/>
</dbReference>
<keyword evidence="3" id="KW-1185">Reference proteome</keyword>
<evidence type="ECO:0000256" key="1">
    <source>
        <dbReference type="SAM" id="MobiDB-lite"/>
    </source>
</evidence>
<proteinExistence type="predicted"/>
<protein>
    <submittedName>
        <fullName evidence="2">Uncharacterized protein</fullName>
    </submittedName>
</protein>
<evidence type="ECO:0000313" key="3">
    <source>
        <dbReference type="Proteomes" id="UP000255265"/>
    </source>
</evidence>
<feature type="region of interest" description="Disordered" evidence="1">
    <location>
        <begin position="88"/>
        <end position="166"/>
    </location>
</feature>
<sequence>MTMNFRRGGAGALALGAAILLGGCAAYEEPGYAYPGYSTYPQATYPAYPAQPYYGQPAVVPGGYVGVDVYREPAPRYWDRRPVTPYPYPPAYGRPGWNDRDRDHDRGRGWRGAPPQAQLPGAVPVVPPRGPGAGRPGGPQVVPFGDPRVGTGTIIPPPKQDSGNTP</sequence>
<organism evidence="2 3">
    <name type="scientific">Pseudacidovorax intermedius</name>
    <dbReference type="NCBI Taxonomy" id="433924"/>
    <lineage>
        <taxon>Bacteria</taxon>
        <taxon>Pseudomonadati</taxon>
        <taxon>Pseudomonadota</taxon>
        <taxon>Betaproteobacteria</taxon>
        <taxon>Burkholderiales</taxon>
        <taxon>Comamonadaceae</taxon>
        <taxon>Pseudacidovorax</taxon>
    </lineage>
</organism>
<dbReference type="Proteomes" id="UP000255265">
    <property type="component" value="Unassembled WGS sequence"/>
</dbReference>
<feature type="compositionally biased region" description="Basic and acidic residues" evidence="1">
    <location>
        <begin position="97"/>
        <end position="108"/>
    </location>
</feature>